<dbReference type="AlphaFoldDB" id="A0A0L6CQV4"/>
<proteinExistence type="predicted"/>
<name>A0A0L6CQV4_9RHOB</name>
<sequence>MTRLLALLGLIFITACTNPNDLDEAPAYLGNFQLGHNVVVAPNLTKGPASREASQEEWVAAVTEAMTDRFTRYQGSKLYHLGVSIEGYVLAVPGVPIVASPKSALILHVTAWDDAAGKKLNPEPHMVTVVESISGATFLGSGLTQSKEVQLQNLSRNAAKQIETWLVRQNQKFGWFEDDGVPASEKSDDELTRTAPAADETPAAGEAAARVESGDAPLTPAEQATAAVEIIEEPDVAPRVIE</sequence>
<dbReference type="OrthoDB" id="7834608at2"/>
<keyword evidence="3" id="KW-1185">Reference proteome</keyword>
<dbReference type="Proteomes" id="UP000037046">
    <property type="component" value="Unassembled WGS sequence"/>
</dbReference>
<feature type="compositionally biased region" description="Low complexity" evidence="1">
    <location>
        <begin position="194"/>
        <end position="208"/>
    </location>
</feature>
<evidence type="ECO:0000313" key="3">
    <source>
        <dbReference type="Proteomes" id="UP000037046"/>
    </source>
</evidence>
<dbReference type="PROSITE" id="PS51257">
    <property type="entry name" value="PROKAR_LIPOPROTEIN"/>
    <property type="match status" value="1"/>
</dbReference>
<comment type="caution">
    <text evidence="2">The sequence shown here is derived from an EMBL/GenBank/DDBJ whole genome shotgun (WGS) entry which is preliminary data.</text>
</comment>
<accession>A0A0L6CQV4</accession>
<reference evidence="3" key="1">
    <citation type="submission" date="2015-07" db="EMBL/GenBank/DDBJ databases">
        <title>Draft Genome Sequence of Roseovarius tolerans EL-164, a producer of N-Acylated Alanine Methyl Esters (NAMEs).</title>
        <authorList>
            <person name="Voget S."/>
            <person name="Bruns H."/>
            <person name="Wagner-Doebler I."/>
            <person name="Schulz S."/>
            <person name="Daniel R."/>
        </authorList>
    </citation>
    <scope>NUCLEOTIDE SEQUENCE [LARGE SCALE GENOMIC DNA]</scope>
    <source>
        <strain evidence="3">EL-164</strain>
    </source>
</reference>
<organism evidence="2 3">
    <name type="scientific">Roseovarius tolerans</name>
    <dbReference type="NCBI Taxonomy" id="74031"/>
    <lineage>
        <taxon>Bacteria</taxon>
        <taxon>Pseudomonadati</taxon>
        <taxon>Pseudomonadota</taxon>
        <taxon>Alphaproteobacteria</taxon>
        <taxon>Rhodobacterales</taxon>
        <taxon>Roseobacteraceae</taxon>
        <taxon>Roseovarius</taxon>
    </lineage>
</organism>
<evidence type="ECO:0000313" key="2">
    <source>
        <dbReference type="EMBL" id="KNX40020.1"/>
    </source>
</evidence>
<evidence type="ECO:0008006" key="4">
    <source>
        <dbReference type="Google" id="ProtNLM"/>
    </source>
</evidence>
<dbReference type="EMBL" id="LGVV01000076">
    <property type="protein sequence ID" value="KNX40020.1"/>
    <property type="molecule type" value="Genomic_DNA"/>
</dbReference>
<feature type="region of interest" description="Disordered" evidence="1">
    <location>
        <begin position="178"/>
        <end position="222"/>
    </location>
</feature>
<dbReference type="STRING" id="74031.SAMN04488077_104279"/>
<dbReference type="PATRIC" id="fig|74031.6.peg.3535"/>
<protein>
    <recommendedName>
        <fullName evidence="4">Lipoprotein</fullName>
    </recommendedName>
</protein>
<dbReference type="RefSeq" id="WP_050664277.1">
    <property type="nucleotide sequence ID" value="NZ_CP118494.1"/>
</dbReference>
<gene>
    <name evidence="2" type="ORF">ROTO_34490</name>
</gene>
<evidence type="ECO:0000256" key="1">
    <source>
        <dbReference type="SAM" id="MobiDB-lite"/>
    </source>
</evidence>